<organism evidence="3 4">
    <name type="scientific">Botryosphaeria dothidea</name>
    <dbReference type="NCBI Taxonomy" id="55169"/>
    <lineage>
        <taxon>Eukaryota</taxon>
        <taxon>Fungi</taxon>
        <taxon>Dikarya</taxon>
        <taxon>Ascomycota</taxon>
        <taxon>Pezizomycotina</taxon>
        <taxon>Dothideomycetes</taxon>
        <taxon>Dothideomycetes incertae sedis</taxon>
        <taxon>Botryosphaeriales</taxon>
        <taxon>Botryosphaeriaceae</taxon>
        <taxon>Botryosphaeria</taxon>
    </lineage>
</organism>
<sequence>MAPKLCDQTRDLIRNLAWAETHSHGTLCASKPNLVKVSLHIAAEAALKAVQLHPERREWSGAKKDGPNGYPNGSCTSLRTQAQSEISSFMITGLDEGCTVTLYGSDGEEMCSETAPTFLADVQTCYNSSWVYYSIDFCTPGGSTFTSSSSSGSNDNSALVGAIVGGVIGGVALFALILTIPLYFCLIRPRRKLLREQKEALRAYQEQLRHHYPAEGLGERPKTQNAEMPPGQSKFELPESSKFEAAGSVPPAELSSPFDKNMSDEEKGLYMR</sequence>
<name>A0A8H4MXX9_9PEZI</name>
<reference evidence="3" key="1">
    <citation type="submission" date="2020-04" db="EMBL/GenBank/DDBJ databases">
        <title>Genome Assembly and Annotation of Botryosphaeria dothidea sdau 11-99, a Latent Pathogen of Apple Fruit Ring Rot in China.</title>
        <authorList>
            <person name="Yu C."/>
            <person name="Diao Y."/>
            <person name="Lu Q."/>
            <person name="Zhao J."/>
            <person name="Cui S."/>
            <person name="Peng C."/>
            <person name="He B."/>
            <person name="Liu H."/>
        </authorList>
    </citation>
    <scope>NUCLEOTIDE SEQUENCE [LARGE SCALE GENOMIC DNA]</scope>
    <source>
        <strain evidence="3">Sdau11-99</strain>
    </source>
</reference>
<dbReference type="OrthoDB" id="4157427at2759"/>
<feature type="compositionally biased region" description="Basic and acidic residues" evidence="1">
    <location>
        <begin position="261"/>
        <end position="272"/>
    </location>
</feature>
<evidence type="ECO:0000256" key="2">
    <source>
        <dbReference type="SAM" id="Phobius"/>
    </source>
</evidence>
<evidence type="ECO:0000313" key="4">
    <source>
        <dbReference type="Proteomes" id="UP000572817"/>
    </source>
</evidence>
<evidence type="ECO:0000256" key="1">
    <source>
        <dbReference type="SAM" id="MobiDB-lite"/>
    </source>
</evidence>
<keyword evidence="2" id="KW-1133">Transmembrane helix</keyword>
<comment type="caution">
    <text evidence="3">The sequence shown here is derived from an EMBL/GenBank/DDBJ whole genome shotgun (WGS) entry which is preliminary data.</text>
</comment>
<dbReference type="EMBL" id="WWBZ02000062">
    <property type="protein sequence ID" value="KAF4303129.1"/>
    <property type="molecule type" value="Genomic_DNA"/>
</dbReference>
<feature type="region of interest" description="Disordered" evidence="1">
    <location>
        <begin position="212"/>
        <end position="272"/>
    </location>
</feature>
<keyword evidence="2" id="KW-0472">Membrane</keyword>
<protein>
    <submittedName>
        <fullName evidence="3">Uncharacterized protein</fullName>
    </submittedName>
</protein>
<gene>
    <name evidence="3" type="ORF">GTA08_BOTSDO09235</name>
</gene>
<keyword evidence="4" id="KW-1185">Reference proteome</keyword>
<dbReference type="Proteomes" id="UP000572817">
    <property type="component" value="Unassembled WGS sequence"/>
</dbReference>
<keyword evidence="2" id="KW-0812">Transmembrane</keyword>
<evidence type="ECO:0000313" key="3">
    <source>
        <dbReference type="EMBL" id="KAF4303129.1"/>
    </source>
</evidence>
<proteinExistence type="predicted"/>
<accession>A0A8H4MXX9</accession>
<feature type="transmembrane region" description="Helical" evidence="2">
    <location>
        <begin position="158"/>
        <end position="186"/>
    </location>
</feature>
<dbReference type="AlphaFoldDB" id="A0A8H4MXX9"/>
<feature type="compositionally biased region" description="Basic and acidic residues" evidence="1">
    <location>
        <begin position="212"/>
        <end position="222"/>
    </location>
</feature>